<protein>
    <submittedName>
        <fullName evidence="8">BMP family ABC transporter substrate-binding protein</fullName>
    </submittedName>
</protein>
<gene>
    <name evidence="8" type="ORF">ACFQ3N_04665</name>
</gene>
<keyword evidence="3" id="KW-1003">Cell membrane</keyword>
<dbReference type="PANTHER" id="PTHR34296:SF2">
    <property type="entry name" value="ABC TRANSPORTER GUANOSINE-BINDING PROTEIN NUPN"/>
    <property type="match status" value="1"/>
</dbReference>
<comment type="caution">
    <text evidence="8">The sequence shown here is derived from an EMBL/GenBank/DDBJ whole genome shotgun (WGS) entry which is preliminary data.</text>
</comment>
<evidence type="ECO:0000313" key="8">
    <source>
        <dbReference type="EMBL" id="MFD1037709.1"/>
    </source>
</evidence>
<dbReference type="Pfam" id="PF02608">
    <property type="entry name" value="Bmp"/>
    <property type="match status" value="1"/>
</dbReference>
<evidence type="ECO:0000256" key="1">
    <source>
        <dbReference type="ARBA" id="ARBA00004193"/>
    </source>
</evidence>
<dbReference type="InterPro" id="IPR028082">
    <property type="entry name" value="Peripla_BP_I"/>
</dbReference>
<keyword evidence="6" id="KW-0449">Lipoprotein</keyword>
<evidence type="ECO:0000259" key="7">
    <source>
        <dbReference type="Pfam" id="PF02608"/>
    </source>
</evidence>
<keyword evidence="9" id="KW-1185">Reference proteome</keyword>
<name>A0ABW3LJU8_9BACI</name>
<dbReference type="Proteomes" id="UP001597040">
    <property type="component" value="Unassembled WGS sequence"/>
</dbReference>
<dbReference type="PROSITE" id="PS51257">
    <property type="entry name" value="PROKAR_LIPOPROTEIN"/>
    <property type="match status" value="1"/>
</dbReference>
<dbReference type="Gene3D" id="3.40.50.2300">
    <property type="match status" value="2"/>
</dbReference>
<dbReference type="EMBL" id="JBHTKJ010000010">
    <property type="protein sequence ID" value="MFD1037709.1"/>
    <property type="molecule type" value="Genomic_DNA"/>
</dbReference>
<comment type="subcellular location">
    <subcellularLocation>
        <location evidence="1">Cell membrane</location>
        <topology evidence="1">Lipid-anchor</topology>
    </subcellularLocation>
</comment>
<keyword evidence="5" id="KW-0472">Membrane</keyword>
<evidence type="ECO:0000256" key="2">
    <source>
        <dbReference type="ARBA" id="ARBA00008610"/>
    </source>
</evidence>
<comment type="similarity">
    <text evidence="2">Belongs to the BMP lipoprotein family.</text>
</comment>
<evidence type="ECO:0000256" key="4">
    <source>
        <dbReference type="ARBA" id="ARBA00022729"/>
    </source>
</evidence>
<organism evidence="8 9">
    <name type="scientific">Virgibacillus byunsanensis</name>
    <dbReference type="NCBI Taxonomy" id="570945"/>
    <lineage>
        <taxon>Bacteria</taxon>
        <taxon>Bacillati</taxon>
        <taxon>Bacillota</taxon>
        <taxon>Bacilli</taxon>
        <taxon>Bacillales</taxon>
        <taxon>Bacillaceae</taxon>
        <taxon>Virgibacillus</taxon>
    </lineage>
</organism>
<dbReference type="RefSeq" id="WP_390360030.1">
    <property type="nucleotide sequence ID" value="NZ_JBHTKJ010000010.1"/>
</dbReference>
<sequence>MPTLKKTVAILLFVSAIIVIFLSSCSHYFNQGEIQKVGMLVENPIHEQAWTKRGYEGLLDISEKFDVEVYYKEGIQSDQEIANAVDEFVNDGVNLIFGHSNTYGKTFMDISQFYPDVHFVYFNGGYFSDNVTSLNFNAHAMGFFGGMVAGEMTNTNEVGLIAAYEWQPEVEGFYEGVKYQNPSANVHMDFIRDWNDQDTALDVYDDMRRDTVDVFYPAGDAFSQQVIQRANEDSAYAIGFVTDQSHIDQSTVLTSTIQHVDKLYTLTAERFDNNELKGSILTFDFQDEVISLGEYSSEVPESFQRVLDDSIETYIETELLPNELENNR</sequence>
<evidence type="ECO:0000256" key="5">
    <source>
        <dbReference type="ARBA" id="ARBA00023136"/>
    </source>
</evidence>
<evidence type="ECO:0000256" key="6">
    <source>
        <dbReference type="ARBA" id="ARBA00023288"/>
    </source>
</evidence>
<dbReference type="InterPro" id="IPR050957">
    <property type="entry name" value="BMP_lipoprotein"/>
</dbReference>
<keyword evidence="4" id="KW-0732">Signal</keyword>
<accession>A0ABW3LJU8</accession>
<proteinExistence type="inferred from homology"/>
<dbReference type="SUPFAM" id="SSF53822">
    <property type="entry name" value="Periplasmic binding protein-like I"/>
    <property type="match status" value="1"/>
</dbReference>
<evidence type="ECO:0000313" key="9">
    <source>
        <dbReference type="Proteomes" id="UP001597040"/>
    </source>
</evidence>
<evidence type="ECO:0000256" key="3">
    <source>
        <dbReference type="ARBA" id="ARBA00022475"/>
    </source>
</evidence>
<dbReference type="InterPro" id="IPR003760">
    <property type="entry name" value="PnrA-like"/>
</dbReference>
<dbReference type="PANTHER" id="PTHR34296">
    <property type="entry name" value="TRANSCRIPTIONAL ACTIVATOR PROTEIN MED"/>
    <property type="match status" value="1"/>
</dbReference>
<reference evidence="9" key="1">
    <citation type="journal article" date="2019" name="Int. J. Syst. Evol. Microbiol.">
        <title>The Global Catalogue of Microorganisms (GCM) 10K type strain sequencing project: providing services to taxonomists for standard genome sequencing and annotation.</title>
        <authorList>
            <consortium name="The Broad Institute Genomics Platform"/>
            <consortium name="The Broad Institute Genome Sequencing Center for Infectious Disease"/>
            <person name="Wu L."/>
            <person name="Ma J."/>
        </authorList>
    </citation>
    <scope>NUCLEOTIDE SEQUENCE [LARGE SCALE GENOMIC DNA]</scope>
    <source>
        <strain evidence="9">CCUG 56754</strain>
    </source>
</reference>
<feature type="domain" description="ABC transporter substrate-binding protein PnrA-like" evidence="7">
    <location>
        <begin position="34"/>
        <end position="316"/>
    </location>
</feature>